<dbReference type="RefSeq" id="NP_986883.2">
    <property type="nucleotide sequence ID" value="NM_211945.2"/>
</dbReference>
<protein>
    <submittedName>
        <fullName evidence="2">AGR217Cp</fullName>
    </submittedName>
</protein>
<accession>Q74ZI5</accession>
<dbReference type="OrthoDB" id="4082971at2759"/>
<dbReference type="Proteomes" id="UP000000591">
    <property type="component" value="Chromosome VII"/>
</dbReference>
<dbReference type="EMBL" id="AE016820">
    <property type="protein sequence ID" value="AAS54707.2"/>
    <property type="molecule type" value="Genomic_DNA"/>
</dbReference>
<evidence type="ECO:0000313" key="3">
    <source>
        <dbReference type="Proteomes" id="UP000000591"/>
    </source>
</evidence>
<feature type="region of interest" description="Disordered" evidence="1">
    <location>
        <begin position="1"/>
        <end position="26"/>
    </location>
</feature>
<name>Q74ZI5_EREGS</name>
<reference evidence="2 3" key="1">
    <citation type="journal article" date="2004" name="Science">
        <title>The Ashbya gossypii genome as a tool for mapping the ancient Saccharomyces cerevisiae genome.</title>
        <authorList>
            <person name="Dietrich F.S."/>
            <person name="Voegeli S."/>
            <person name="Brachat S."/>
            <person name="Lerch A."/>
            <person name="Gates K."/>
            <person name="Steiner S."/>
            <person name="Mohr C."/>
            <person name="Pohlmann R."/>
            <person name="Luedi P."/>
            <person name="Choi S."/>
            <person name="Wing R.A."/>
            <person name="Flavier A."/>
            <person name="Gaffney T.D."/>
            <person name="Philippsen P."/>
        </authorList>
    </citation>
    <scope>NUCLEOTIDE SEQUENCE [LARGE SCALE GENOMIC DNA]</scope>
    <source>
        <strain evidence="3">ATCC 10895 / CBS 109.51 / FGSC 9923 / NRRL Y-1056</strain>
    </source>
</reference>
<reference evidence="3" key="2">
    <citation type="journal article" date="2013" name="G3 (Bethesda)">
        <title>Genomes of Ashbya fungi isolated from insects reveal four mating-type loci, numerous translocations, lack of transposons, and distinct gene duplications.</title>
        <authorList>
            <person name="Dietrich F.S."/>
            <person name="Voegeli S."/>
            <person name="Kuo S."/>
            <person name="Philippsen P."/>
        </authorList>
    </citation>
    <scope>GENOME REANNOTATION</scope>
    <source>
        <strain evidence="3">ATCC 10895 / CBS 109.51 / FGSC 9923 / NRRL Y-1056</strain>
    </source>
</reference>
<dbReference type="FunCoup" id="Q74ZI5">
    <property type="interactions" value="35"/>
</dbReference>
<evidence type="ECO:0000256" key="1">
    <source>
        <dbReference type="SAM" id="MobiDB-lite"/>
    </source>
</evidence>
<dbReference type="GeneID" id="4623185"/>
<proteinExistence type="predicted"/>
<dbReference type="eggNOG" id="ENOG502S12S">
    <property type="taxonomic scope" value="Eukaryota"/>
</dbReference>
<dbReference type="InParanoid" id="Q74ZI5"/>
<organism evidence="2 3">
    <name type="scientific">Eremothecium gossypii (strain ATCC 10895 / CBS 109.51 / FGSC 9923 / NRRL Y-1056)</name>
    <name type="common">Yeast</name>
    <name type="synonym">Ashbya gossypii</name>
    <dbReference type="NCBI Taxonomy" id="284811"/>
    <lineage>
        <taxon>Eukaryota</taxon>
        <taxon>Fungi</taxon>
        <taxon>Dikarya</taxon>
        <taxon>Ascomycota</taxon>
        <taxon>Saccharomycotina</taxon>
        <taxon>Saccharomycetes</taxon>
        <taxon>Saccharomycetales</taxon>
        <taxon>Saccharomycetaceae</taxon>
        <taxon>Eremothecium</taxon>
    </lineage>
</organism>
<sequence>MTASVQDIVVPTAGDSAGGRDGRPNQAVTLPVALDSATGEVLVRKATGKTRVRKGQTEEQYCEQLQQYFERDGGPECTDEGWLDRAAPAAAARTKQERQRLAAVYQRLYFLGRRRDAAAVARQLLQTYAGAGAPPQLARELAELEHVIAADPAEP</sequence>
<gene>
    <name evidence="2" type="ORF">AGOS_AGR217C</name>
</gene>
<dbReference type="AlphaFoldDB" id="Q74ZI5"/>
<dbReference type="HOGENOM" id="CLU_125620_0_0_1"/>
<evidence type="ECO:0000313" key="2">
    <source>
        <dbReference type="EMBL" id="AAS54707.2"/>
    </source>
</evidence>
<dbReference type="KEGG" id="ago:AGOS_AGR217C"/>
<keyword evidence="3" id="KW-1185">Reference proteome</keyword>